<evidence type="ECO:0000256" key="8">
    <source>
        <dbReference type="ARBA" id="ARBA00022842"/>
    </source>
</evidence>
<dbReference type="Gene3D" id="3.10.520.10">
    <property type="entry name" value="ApbE-like domains"/>
    <property type="match status" value="1"/>
</dbReference>
<keyword evidence="13" id="KW-1185">Reference proteome</keyword>
<dbReference type="PANTHER" id="PTHR30040">
    <property type="entry name" value="THIAMINE BIOSYNTHESIS LIPOPROTEIN APBE"/>
    <property type="match status" value="1"/>
</dbReference>
<dbReference type="Proteomes" id="UP000271700">
    <property type="component" value="Unassembled WGS sequence"/>
</dbReference>
<keyword evidence="11" id="KW-0732">Signal</keyword>
<evidence type="ECO:0000256" key="2">
    <source>
        <dbReference type="ARBA" id="ARBA00011955"/>
    </source>
</evidence>
<evidence type="ECO:0000256" key="1">
    <source>
        <dbReference type="ARBA" id="ARBA00001946"/>
    </source>
</evidence>
<accession>A0A497Z9K0</accession>
<dbReference type="InterPro" id="IPR024932">
    <property type="entry name" value="ApbE"/>
</dbReference>
<evidence type="ECO:0000256" key="6">
    <source>
        <dbReference type="ARBA" id="ARBA00022723"/>
    </source>
</evidence>
<dbReference type="PROSITE" id="PS51318">
    <property type="entry name" value="TAT"/>
    <property type="match status" value="1"/>
</dbReference>
<keyword evidence="5" id="KW-0808">Transferase</keyword>
<keyword evidence="8" id="KW-0460">Magnesium</keyword>
<keyword evidence="6" id="KW-0479">Metal-binding</keyword>
<dbReference type="OrthoDB" id="9778595at2"/>
<evidence type="ECO:0000256" key="10">
    <source>
        <dbReference type="ARBA" id="ARBA00048540"/>
    </source>
</evidence>
<sequence>MTLLTRRRFLTITAACAAMPAAASGSAQWHGIALGAPASLRLEGLTDVQAAPIFAAVEAELNRLEDIFSLYRPHSQISQLNRTGHLNAPAPELLEVLSLCSVLHEASDGAFDPTIQPLWLALASGAEQPSVERAHATIGWNNVHVGSDGIRLPYPRHSAITLNGIAQGAITDRIAALLRSFDLRDVLVDMGEVAALGQRYTSVPWRVGLAAPDGTVAKRIRLQDRAVATSAPGGTMLQGKHGHILNPKGHKVMQRAVSVSAARAAVADGLSTALCLTPDSGANALASRFPGAKIEMLL</sequence>
<dbReference type="InterPro" id="IPR006311">
    <property type="entry name" value="TAT_signal"/>
</dbReference>
<keyword evidence="7" id="KW-0274">FAD</keyword>
<dbReference type="EMBL" id="RCCT01000004">
    <property type="protein sequence ID" value="RLK03553.1"/>
    <property type="molecule type" value="Genomic_DNA"/>
</dbReference>
<dbReference type="STRING" id="981384.GCA_000192475_00708"/>
<keyword evidence="12" id="KW-0449">Lipoprotein</keyword>
<reference evidence="12 13" key="1">
    <citation type="submission" date="2018-10" db="EMBL/GenBank/DDBJ databases">
        <title>Genomic Encyclopedia of Archaeal and Bacterial Type Strains, Phase II (KMG-II): from individual species to whole genera.</title>
        <authorList>
            <person name="Goeker M."/>
        </authorList>
    </citation>
    <scope>NUCLEOTIDE SEQUENCE [LARGE SCALE GENOMIC DNA]</scope>
    <source>
        <strain evidence="12 13">DSM 29317</strain>
    </source>
</reference>
<feature type="signal peptide" evidence="11">
    <location>
        <begin position="1"/>
        <end position="17"/>
    </location>
</feature>
<comment type="caution">
    <text evidence="12">The sequence shown here is derived from an EMBL/GenBank/DDBJ whole genome shotgun (WGS) entry which is preliminary data.</text>
</comment>
<organism evidence="12 13">
    <name type="scientific">Ruegeria conchae</name>
    <dbReference type="NCBI Taxonomy" id="981384"/>
    <lineage>
        <taxon>Bacteria</taxon>
        <taxon>Pseudomonadati</taxon>
        <taxon>Pseudomonadota</taxon>
        <taxon>Alphaproteobacteria</taxon>
        <taxon>Rhodobacterales</taxon>
        <taxon>Roseobacteraceae</taxon>
        <taxon>Ruegeria</taxon>
    </lineage>
</organism>
<proteinExistence type="predicted"/>
<dbReference type="SUPFAM" id="SSF143631">
    <property type="entry name" value="ApbE-like"/>
    <property type="match status" value="1"/>
</dbReference>
<dbReference type="PANTHER" id="PTHR30040:SF2">
    <property type="entry name" value="FAD:PROTEIN FMN TRANSFERASE"/>
    <property type="match status" value="1"/>
</dbReference>
<evidence type="ECO:0000313" key="12">
    <source>
        <dbReference type="EMBL" id="RLK03553.1"/>
    </source>
</evidence>
<gene>
    <name evidence="12" type="ORF">CLV75_2926</name>
</gene>
<protein>
    <recommendedName>
        <fullName evidence="3">FAD:protein FMN transferase</fullName>
        <ecNumber evidence="2">2.7.1.180</ecNumber>
    </recommendedName>
    <alternativeName>
        <fullName evidence="9">Flavin transferase</fullName>
    </alternativeName>
</protein>
<evidence type="ECO:0000256" key="11">
    <source>
        <dbReference type="SAM" id="SignalP"/>
    </source>
</evidence>
<dbReference type="GO" id="GO:0046872">
    <property type="term" value="F:metal ion binding"/>
    <property type="evidence" value="ECO:0007669"/>
    <property type="project" value="UniProtKB-KW"/>
</dbReference>
<comment type="cofactor">
    <cofactor evidence="1">
        <name>Mg(2+)</name>
        <dbReference type="ChEBI" id="CHEBI:18420"/>
    </cofactor>
</comment>
<comment type="catalytic activity">
    <reaction evidence="10">
        <text>L-threonyl-[protein] + FAD = FMN-L-threonyl-[protein] + AMP + H(+)</text>
        <dbReference type="Rhea" id="RHEA:36847"/>
        <dbReference type="Rhea" id="RHEA-COMP:11060"/>
        <dbReference type="Rhea" id="RHEA-COMP:11061"/>
        <dbReference type="ChEBI" id="CHEBI:15378"/>
        <dbReference type="ChEBI" id="CHEBI:30013"/>
        <dbReference type="ChEBI" id="CHEBI:57692"/>
        <dbReference type="ChEBI" id="CHEBI:74257"/>
        <dbReference type="ChEBI" id="CHEBI:456215"/>
        <dbReference type="EC" id="2.7.1.180"/>
    </reaction>
</comment>
<evidence type="ECO:0000313" key="13">
    <source>
        <dbReference type="Proteomes" id="UP000271700"/>
    </source>
</evidence>
<dbReference type="RefSeq" id="WP_010443086.1">
    <property type="nucleotide sequence ID" value="NZ_AEYW01000022.1"/>
</dbReference>
<dbReference type="AlphaFoldDB" id="A0A497Z9K0"/>
<dbReference type="GO" id="GO:0016740">
    <property type="term" value="F:transferase activity"/>
    <property type="evidence" value="ECO:0007669"/>
    <property type="project" value="UniProtKB-KW"/>
</dbReference>
<evidence type="ECO:0000256" key="7">
    <source>
        <dbReference type="ARBA" id="ARBA00022827"/>
    </source>
</evidence>
<evidence type="ECO:0000256" key="3">
    <source>
        <dbReference type="ARBA" id="ARBA00016337"/>
    </source>
</evidence>
<evidence type="ECO:0000256" key="5">
    <source>
        <dbReference type="ARBA" id="ARBA00022679"/>
    </source>
</evidence>
<evidence type="ECO:0000256" key="9">
    <source>
        <dbReference type="ARBA" id="ARBA00031306"/>
    </source>
</evidence>
<keyword evidence="4" id="KW-0285">Flavoprotein</keyword>
<dbReference type="Pfam" id="PF02424">
    <property type="entry name" value="ApbE"/>
    <property type="match status" value="1"/>
</dbReference>
<dbReference type="InterPro" id="IPR003374">
    <property type="entry name" value="ApbE-like_sf"/>
</dbReference>
<evidence type="ECO:0000256" key="4">
    <source>
        <dbReference type="ARBA" id="ARBA00022630"/>
    </source>
</evidence>
<dbReference type="EC" id="2.7.1.180" evidence="2"/>
<name>A0A497Z9K0_9RHOB</name>
<feature type="chain" id="PRO_5039929349" description="FAD:protein FMN transferase" evidence="11">
    <location>
        <begin position="18"/>
        <end position="298"/>
    </location>
</feature>